<feature type="domain" description="Enoyl reductase (ER)" evidence="7">
    <location>
        <begin position="12"/>
        <end position="366"/>
    </location>
</feature>
<dbReference type="PANTHER" id="PTHR43880:SF12">
    <property type="entry name" value="ALCOHOL DEHYDROGENASE CLASS-3"/>
    <property type="match status" value="1"/>
</dbReference>
<protein>
    <submittedName>
        <fullName evidence="8">Aryl-alcohol dehydrogenase</fullName>
    </submittedName>
</protein>
<dbReference type="InterPro" id="IPR020843">
    <property type="entry name" value="ER"/>
</dbReference>
<comment type="caution">
    <text evidence="8">The sequence shown here is derived from an EMBL/GenBank/DDBJ whole genome shotgun (WGS) entry which is preliminary data.</text>
</comment>
<dbReference type="SUPFAM" id="SSF51735">
    <property type="entry name" value="NAD(P)-binding Rossmann-fold domains"/>
    <property type="match status" value="1"/>
</dbReference>
<comment type="similarity">
    <text evidence="6">Belongs to the zinc-containing alcohol dehydrogenase family.</text>
</comment>
<evidence type="ECO:0000313" key="9">
    <source>
        <dbReference type="Proteomes" id="UP000093482"/>
    </source>
</evidence>
<dbReference type="FunFam" id="3.40.50.720:FF:000003">
    <property type="entry name" value="S-(hydroxymethyl)glutathione dehydrogenase"/>
    <property type="match status" value="1"/>
</dbReference>
<gene>
    <name evidence="8" type="ORF">A6K76_01130</name>
</gene>
<evidence type="ECO:0000256" key="4">
    <source>
        <dbReference type="ARBA" id="ARBA00023002"/>
    </source>
</evidence>
<dbReference type="InterPro" id="IPR002328">
    <property type="entry name" value="ADH_Zn_CS"/>
</dbReference>
<dbReference type="Gene3D" id="3.90.180.10">
    <property type="entry name" value="Medium-chain alcohol dehydrogenases, catalytic domain"/>
    <property type="match status" value="1"/>
</dbReference>
<dbReference type="AlphaFoldDB" id="A0A1C0YX43"/>
<evidence type="ECO:0000256" key="1">
    <source>
        <dbReference type="ARBA" id="ARBA00001947"/>
    </source>
</evidence>
<dbReference type="CDD" id="cd08278">
    <property type="entry name" value="benzyl_alcohol_DH"/>
    <property type="match status" value="1"/>
</dbReference>
<evidence type="ECO:0000259" key="7">
    <source>
        <dbReference type="SMART" id="SM00829"/>
    </source>
</evidence>
<dbReference type="InterPro" id="IPR013149">
    <property type="entry name" value="ADH-like_C"/>
</dbReference>
<dbReference type="Gene3D" id="3.40.50.720">
    <property type="entry name" value="NAD(P)-binding Rossmann-like Domain"/>
    <property type="match status" value="1"/>
</dbReference>
<evidence type="ECO:0000313" key="8">
    <source>
        <dbReference type="EMBL" id="OCS91747.1"/>
    </source>
</evidence>
<evidence type="ECO:0000256" key="5">
    <source>
        <dbReference type="ARBA" id="ARBA00023027"/>
    </source>
</evidence>
<dbReference type="Proteomes" id="UP000093482">
    <property type="component" value="Unassembled WGS sequence"/>
</dbReference>
<keyword evidence="5" id="KW-0520">NAD</keyword>
<keyword evidence="2 6" id="KW-0479">Metal-binding</keyword>
<evidence type="ECO:0000256" key="2">
    <source>
        <dbReference type="ARBA" id="ARBA00022723"/>
    </source>
</evidence>
<dbReference type="Pfam" id="PF08240">
    <property type="entry name" value="ADH_N"/>
    <property type="match status" value="1"/>
</dbReference>
<dbReference type="InterPro" id="IPR011032">
    <property type="entry name" value="GroES-like_sf"/>
</dbReference>
<evidence type="ECO:0000256" key="3">
    <source>
        <dbReference type="ARBA" id="ARBA00022833"/>
    </source>
</evidence>
<dbReference type="InterPro" id="IPR013154">
    <property type="entry name" value="ADH-like_N"/>
</dbReference>
<name>A0A1C0YX43_9BACL</name>
<dbReference type="SUPFAM" id="SSF50129">
    <property type="entry name" value="GroES-like"/>
    <property type="match status" value="1"/>
</dbReference>
<comment type="cofactor">
    <cofactor evidence="1 6">
        <name>Zn(2+)</name>
        <dbReference type="ChEBI" id="CHEBI:29105"/>
    </cofactor>
</comment>
<dbReference type="GO" id="GO:0005829">
    <property type="term" value="C:cytosol"/>
    <property type="evidence" value="ECO:0007669"/>
    <property type="project" value="TreeGrafter"/>
</dbReference>
<dbReference type="SMART" id="SM00829">
    <property type="entry name" value="PKS_ER"/>
    <property type="match status" value="1"/>
</dbReference>
<keyword evidence="3 6" id="KW-0862">Zinc</keyword>
<reference evidence="8 9" key="1">
    <citation type="submission" date="2016-07" db="EMBL/GenBank/DDBJ databases">
        <title>Caryophanon latum genome sequencing.</title>
        <authorList>
            <person name="Verma A."/>
            <person name="Pal Y."/>
            <person name="Krishnamurthi S."/>
        </authorList>
    </citation>
    <scope>NUCLEOTIDE SEQUENCE [LARGE SCALE GENOMIC DNA]</scope>
    <source>
        <strain evidence="8 9">DSM 14151</strain>
    </source>
</reference>
<organism evidence="8 9">
    <name type="scientific">Caryophanon latum</name>
    <dbReference type="NCBI Taxonomy" id="33977"/>
    <lineage>
        <taxon>Bacteria</taxon>
        <taxon>Bacillati</taxon>
        <taxon>Bacillota</taxon>
        <taxon>Bacilli</taxon>
        <taxon>Bacillales</taxon>
        <taxon>Caryophanaceae</taxon>
        <taxon>Caryophanon</taxon>
    </lineage>
</organism>
<dbReference type="PROSITE" id="PS00059">
    <property type="entry name" value="ADH_ZINC"/>
    <property type="match status" value="1"/>
</dbReference>
<dbReference type="PANTHER" id="PTHR43880">
    <property type="entry name" value="ALCOHOL DEHYDROGENASE"/>
    <property type="match status" value="1"/>
</dbReference>
<dbReference type="GO" id="GO:0008270">
    <property type="term" value="F:zinc ion binding"/>
    <property type="evidence" value="ECO:0007669"/>
    <property type="project" value="InterPro"/>
</dbReference>
<dbReference type="GO" id="GO:0046294">
    <property type="term" value="P:formaldehyde catabolic process"/>
    <property type="evidence" value="ECO:0007669"/>
    <property type="project" value="TreeGrafter"/>
</dbReference>
<accession>A0A1C0YX43</accession>
<dbReference type="Pfam" id="PF00107">
    <property type="entry name" value="ADH_zinc_N"/>
    <property type="match status" value="1"/>
</dbReference>
<sequence length="379" mass="40090">MRMKVKAAVVNAVNGPYEFEELELQELQANEVIVKLVASGICHSDEALRVGDAEFPLPAVLGHEGAGIVEQVGAGVRDFQVGDQVVMAYNSCGTCPSCRTGHPSSCVSWTTLNMSGARADGSPIFKKLDGTPVSNFFTQSSFSTYTITNVNNLIKVDDDADLRLVGPLGCGFLTGAGTVVNGLQVKVGDSIVIFGTGAVGLGALMMAKVEGCATIIAVDIHDSRLDISKKLGATHTINSKTENLAERIADITNGVGVNFSIDTTGVSAVMKAAIDVLGIGGVTAPIAVTPNSMEMNSFMDLVLLNRSVKGILMGDAIPQLAIPKLIQLHKEGKFAFDQLVKFYDFEQINEASADSNSGVTIKPILLIDKTYRQNEPLPQ</sequence>
<dbReference type="InterPro" id="IPR036291">
    <property type="entry name" value="NAD(P)-bd_dom_sf"/>
</dbReference>
<dbReference type="GO" id="GO:0051903">
    <property type="term" value="F:S-(hydroxymethyl)glutathione dehydrogenase [NAD(P)+] activity"/>
    <property type="evidence" value="ECO:0007669"/>
    <property type="project" value="TreeGrafter"/>
</dbReference>
<evidence type="ECO:0000256" key="6">
    <source>
        <dbReference type="RuleBase" id="RU361277"/>
    </source>
</evidence>
<keyword evidence="4" id="KW-0560">Oxidoreductase</keyword>
<keyword evidence="9" id="KW-1185">Reference proteome</keyword>
<dbReference type="EMBL" id="MATO01000023">
    <property type="protein sequence ID" value="OCS91747.1"/>
    <property type="molecule type" value="Genomic_DNA"/>
</dbReference>
<proteinExistence type="inferred from homology"/>